<dbReference type="PROSITE" id="PS50106">
    <property type="entry name" value="PDZ"/>
    <property type="match status" value="1"/>
</dbReference>
<dbReference type="GO" id="GO:0006508">
    <property type="term" value="P:proteolysis"/>
    <property type="evidence" value="ECO:0007669"/>
    <property type="project" value="UniProtKB-KW"/>
</dbReference>
<dbReference type="PANTHER" id="PTHR22939">
    <property type="entry name" value="SERINE PROTEASE FAMILY S1C HTRA-RELATED"/>
    <property type="match status" value="1"/>
</dbReference>
<keyword evidence="2" id="KW-0645">Protease</keyword>
<dbReference type="InterPro" id="IPR009003">
    <property type="entry name" value="Peptidase_S1_PA"/>
</dbReference>
<dbReference type="PANTHER" id="PTHR22939:SF129">
    <property type="entry name" value="SERINE PROTEASE HTRA2, MITOCHONDRIAL"/>
    <property type="match status" value="1"/>
</dbReference>
<dbReference type="AlphaFoldDB" id="A0A3Q0KVE9"/>
<comment type="similarity">
    <text evidence="1">Belongs to the peptidase S1C family.</text>
</comment>
<evidence type="ECO:0000313" key="6">
    <source>
        <dbReference type="Proteomes" id="UP000008854"/>
    </source>
</evidence>
<dbReference type="SMART" id="SM00228">
    <property type="entry name" value="PDZ"/>
    <property type="match status" value="1"/>
</dbReference>
<dbReference type="STRING" id="6183.A0A3Q0KVE9"/>
<dbReference type="Pfam" id="PF17820">
    <property type="entry name" value="PDZ_6"/>
    <property type="match status" value="1"/>
</dbReference>
<proteinExistence type="inferred from homology"/>
<protein>
    <submittedName>
        <fullName evidence="7">Subfamily S1B unassigned peptidase (S01 family)</fullName>
    </submittedName>
</protein>
<dbReference type="WBParaSite" id="Smp_211260.1">
    <property type="protein sequence ID" value="Smp_211260.1"/>
    <property type="gene ID" value="Smp_211260"/>
</dbReference>
<dbReference type="GO" id="GO:0004252">
    <property type="term" value="F:serine-type endopeptidase activity"/>
    <property type="evidence" value="ECO:0007669"/>
    <property type="project" value="InterPro"/>
</dbReference>
<dbReference type="SUPFAM" id="SSF50156">
    <property type="entry name" value="PDZ domain-like"/>
    <property type="match status" value="1"/>
</dbReference>
<reference evidence="7" key="2">
    <citation type="submission" date="2018-12" db="UniProtKB">
        <authorList>
            <consortium name="WormBaseParasite"/>
        </authorList>
    </citation>
    <scope>IDENTIFICATION</scope>
    <source>
        <strain evidence="7">Puerto Rican</strain>
    </source>
</reference>
<dbReference type="FunCoup" id="A0A3Q0KVE9">
    <property type="interactions" value="1167"/>
</dbReference>
<dbReference type="InterPro" id="IPR036034">
    <property type="entry name" value="PDZ_sf"/>
</dbReference>
<dbReference type="GO" id="GO:0012501">
    <property type="term" value="P:programmed cell death"/>
    <property type="evidence" value="ECO:0007669"/>
    <property type="project" value="TreeGrafter"/>
</dbReference>
<name>A0A3Q0KVE9_SCHMA</name>
<dbReference type="PRINTS" id="PR00834">
    <property type="entry name" value="PROTEASES2C"/>
</dbReference>
<keyword evidence="3" id="KW-0378">Hydrolase</keyword>
<dbReference type="SUPFAM" id="SSF50494">
    <property type="entry name" value="Trypsin-like serine proteases"/>
    <property type="match status" value="1"/>
</dbReference>
<dbReference type="Pfam" id="PF13365">
    <property type="entry name" value="Trypsin_2"/>
    <property type="match status" value="1"/>
</dbReference>
<evidence type="ECO:0000259" key="5">
    <source>
        <dbReference type="PROSITE" id="PS50106"/>
    </source>
</evidence>
<dbReference type="GO" id="GO:0043065">
    <property type="term" value="P:positive regulation of apoptotic process"/>
    <property type="evidence" value="ECO:0007669"/>
    <property type="project" value="TreeGrafter"/>
</dbReference>
<dbReference type="Gene3D" id="2.40.10.120">
    <property type="match status" value="1"/>
</dbReference>
<dbReference type="InterPro" id="IPR041489">
    <property type="entry name" value="PDZ_6"/>
</dbReference>
<feature type="region of interest" description="Disordered" evidence="4">
    <location>
        <begin position="216"/>
        <end position="239"/>
    </location>
</feature>
<keyword evidence="6" id="KW-1185">Reference proteome</keyword>
<dbReference type="InterPro" id="IPR001478">
    <property type="entry name" value="PDZ"/>
</dbReference>
<dbReference type="Gene3D" id="2.30.42.10">
    <property type="match status" value="1"/>
</dbReference>
<dbReference type="InterPro" id="IPR001940">
    <property type="entry name" value="Peptidase_S1C"/>
</dbReference>
<sequence length="345" mass="36711">MSKDRQAAIKALDVVADVAQDVQPAVVSITSTDKVFLSLQSRSTGSGFIVDHLGHVVTNAHVVGYRGDVMVHLCDGRSFPGKVLAVDVSSDLALIRLDVKKAVSENLPHLPMAINLQNIRPGQFVLALGSPLMLANSVTVGVVSAVDRDLGHSEGLKYIQTDAIITFGNSGGPLVNLYGEVIGVNAMVAGTGVGFAIPVDQVRKFIQLALKASSNTRSSSPISSKSPTDPYILADNPANSESGTQRRYLGLVMRTLTPELAFELASRGGQHFVELNGVLIHAVLRNSPAQRAGLRAGDVIVAIDGLPITNAQQVYTATESREQLTITIVRQGKRITIDHIQTEKI</sequence>
<reference evidence="6" key="1">
    <citation type="journal article" date="2012" name="PLoS Negl. Trop. Dis.">
        <title>A systematically improved high quality genome and transcriptome of the human blood fluke Schistosoma mansoni.</title>
        <authorList>
            <person name="Protasio A.V."/>
            <person name="Tsai I.J."/>
            <person name="Babbage A."/>
            <person name="Nichol S."/>
            <person name="Hunt M."/>
            <person name="Aslett M.A."/>
            <person name="De Silva N."/>
            <person name="Velarde G.S."/>
            <person name="Anderson T.J."/>
            <person name="Clark R.C."/>
            <person name="Davidson C."/>
            <person name="Dillon G.P."/>
            <person name="Holroyd N.E."/>
            <person name="LoVerde P.T."/>
            <person name="Lloyd C."/>
            <person name="McQuillan J."/>
            <person name="Oliveira G."/>
            <person name="Otto T.D."/>
            <person name="Parker-Manuel S.J."/>
            <person name="Quail M.A."/>
            <person name="Wilson R.A."/>
            <person name="Zerlotini A."/>
            <person name="Dunne D.W."/>
            <person name="Berriman M."/>
        </authorList>
    </citation>
    <scope>NUCLEOTIDE SEQUENCE [LARGE SCALE GENOMIC DNA]</scope>
    <source>
        <strain evidence="6">Puerto Rican</strain>
    </source>
</reference>
<accession>A0A3Q0KVE9</accession>
<feature type="domain" description="PDZ" evidence="5">
    <location>
        <begin position="248"/>
        <end position="332"/>
    </location>
</feature>
<evidence type="ECO:0000256" key="3">
    <source>
        <dbReference type="ARBA" id="ARBA00022801"/>
    </source>
</evidence>
<evidence type="ECO:0000256" key="2">
    <source>
        <dbReference type="ARBA" id="ARBA00022670"/>
    </source>
</evidence>
<dbReference type="Proteomes" id="UP000008854">
    <property type="component" value="Unassembled WGS sequence"/>
</dbReference>
<evidence type="ECO:0000313" key="7">
    <source>
        <dbReference type="WBParaSite" id="Smp_211260.1"/>
    </source>
</evidence>
<evidence type="ECO:0000256" key="1">
    <source>
        <dbReference type="ARBA" id="ARBA00010541"/>
    </source>
</evidence>
<dbReference type="InParanoid" id="A0A3Q0KVE9"/>
<feature type="compositionally biased region" description="Low complexity" evidence="4">
    <location>
        <begin position="216"/>
        <end position="226"/>
    </location>
</feature>
<evidence type="ECO:0000256" key="4">
    <source>
        <dbReference type="SAM" id="MobiDB-lite"/>
    </source>
</evidence>
<organism evidence="6 7">
    <name type="scientific">Schistosoma mansoni</name>
    <name type="common">Blood fluke</name>
    <dbReference type="NCBI Taxonomy" id="6183"/>
    <lineage>
        <taxon>Eukaryota</taxon>
        <taxon>Metazoa</taxon>
        <taxon>Spiralia</taxon>
        <taxon>Lophotrochozoa</taxon>
        <taxon>Platyhelminthes</taxon>
        <taxon>Trematoda</taxon>
        <taxon>Digenea</taxon>
        <taxon>Strigeidida</taxon>
        <taxon>Schistosomatoidea</taxon>
        <taxon>Schistosomatidae</taxon>
        <taxon>Schistosoma</taxon>
    </lineage>
</organism>